<evidence type="ECO:0000313" key="3">
    <source>
        <dbReference type="EMBL" id="MBC5992065.1"/>
    </source>
</evidence>
<evidence type="ECO:0000256" key="1">
    <source>
        <dbReference type="SAM" id="MobiDB-lite"/>
    </source>
</evidence>
<comment type="caution">
    <text evidence="3">The sequence shown here is derived from an EMBL/GenBank/DDBJ whole genome shotgun (WGS) entry which is preliminary data.</text>
</comment>
<dbReference type="AlphaFoldDB" id="A0A923SMD0"/>
<feature type="region of interest" description="Disordered" evidence="1">
    <location>
        <begin position="38"/>
        <end position="71"/>
    </location>
</feature>
<protein>
    <submittedName>
        <fullName evidence="3">YsnF/AvaK domain-containing protein</fullName>
    </submittedName>
</protein>
<dbReference type="PANTHER" id="PTHR38463">
    <property type="entry name" value="STRESS RESPONSE PROTEIN YSNF"/>
    <property type="match status" value="1"/>
</dbReference>
<proteinExistence type="predicted"/>
<dbReference type="Proteomes" id="UP000603640">
    <property type="component" value="Unassembled WGS sequence"/>
</dbReference>
<dbReference type="InterPro" id="IPR052967">
    <property type="entry name" value="Stress_Response_Assoc"/>
</dbReference>
<feature type="compositionally biased region" description="Low complexity" evidence="1">
    <location>
        <begin position="46"/>
        <end position="64"/>
    </location>
</feature>
<dbReference type="RefSeq" id="WP_187066028.1">
    <property type="nucleotide sequence ID" value="NZ_JACRVF010000001.1"/>
</dbReference>
<sequence length="283" mass="32105">MKQTVIGIFDYGVDAQMAAQQLEKNGIPSKNIDIAVRGAKDKSSAPNQNNPNPSNPNMGGPTNTVTTDNQRDSQFFNSLFDNRDESSKYYEVAKHGSIVTVHTDSKDQAKKAAELLDKYGAIDVNERSAQYRGMSSSDKGKWTNSSKSIPVVEENMQVGKREVETGGVRLRSRIIERPVEEKLRLREEHVHVERRPVNRPANEQDLKGFKEGEITMTEHAEKPMVNKEARVVEEVRLGKDVEQHEETIRGTERKTDVEVDRLNPKADKDRLDPRNEKRDPNKR</sequence>
<evidence type="ECO:0000313" key="4">
    <source>
        <dbReference type="Proteomes" id="UP000603640"/>
    </source>
</evidence>
<dbReference type="InterPro" id="IPR019060">
    <property type="entry name" value="DUF2382"/>
</dbReference>
<organism evidence="3 4">
    <name type="scientific">Pontibacter cellulosilyticus</name>
    <dbReference type="NCBI Taxonomy" id="1720253"/>
    <lineage>
        <taxon>Bacteria</taxon>
        <taxon>Pseudomonadati</taxon>
        <taxon>Bacteroidota</taxon>
        <taxon>Cytophagia</taxon>
        <taxon>Cytophagales</taxon>
        <taxon>Hymenobacteraceae</taxon>
        <taxon>Pontibacter</taxon>
    </lineage>
</organism>
<name>A0A923SMD0_9BACT</name>
<dbReference type="EMBL" id="JACRVF010000001">
    <property type="protein sequence ID" value="MBC5992065.1"/>
    <property type="molecule type" value="Genomic_DNA"/>
</dbReference>
<accession>A0A923SMD0</accession>
<reference evidence="3" key="1">
    <citation type="submission" date="2020-08" db="EMBL/GenBank/DDBJ databases">
        <title>Pontibacter sp. SD6 16S ribosomal RNA gene Genome sequencing and assembly.</title>
        <authorList>
            <person name="Kang M."/>
        </authorList>
    </citation>
    <scope>NUCLEOTIDE SEQUENCE</scope>
    <source>
        <strain evidence="3">SD6</strain>
    </source>
</reference>
<dbReference type="Pfam" id="PF09557">
    <property type="entry name" value="DUF2382"/>
    <property type="match status" value="1"/>
</dbReference>
<gene>
    <name evidence="3" type="ORF">H8S84_04355</name>
</gene>
<evidence type="ECO:0000259" key="2">
    <source>
        <dbReference type="Pfam" id="PF09557"/>
    </source>
</evidence>
<dbReference type="PANTHER" id="PTHR38463:SF1">
    <property type="entry name" value="STRESS RESPONSE PROTEIN YSNF"/>
    <property type="match status" value="1"/>
</dbReference>
<feature type="region of interest" description="Disordered" evidence="1">
    <location>
        <begin position="235"/>
        <end position="283"/>
    </location>
</feature>
<feature type="domain" description="DUF2382" evidence="2">
    <location>
        <begin position="149"/>
        <end position="259"/>
    </location>
</feature>
<keyword evidence="4" id="KW-1185">Reference proteome</keyword>